<evidence type="ECO:0000313" key="9">
    <source>
        <dbReference type="Proteomes" id="UP000245880"/>
    </source>
</evidence>
<organism evidence="8 9">
    <name type="scientific">Dyadobacter jejuensis</name>
    <dbReference type="NCBI Taxonomy" id="1082580"/>
    <lineage>
        <taxon>Bacteria</taxon>
        <taxon>Pseudomonadati</taxon>
        <taxon>Bacteroidota</taxon>
        <taxon>Cytophagia</taxon>
        <taxon>Cytophagales</taxon>
        <taxon>Spirosomataceae</taxon>
        <taxon>Dyadobacter</taxon>
    </lineage>
</organism>
<keyword evidence="3" id="KW-0732">Signal</keyword>
<evidence type="ECO:0000259" key="6">
    <source>
        <dbReference type="Pfam" id="PF07980"/>
    </source>
</evidence>
<evidence type="ECO:0000256" key="5">
    <source>
        <dbReference type="ARBA" id="ARBA00023237"/>
    </source>
</evidence>
<dbReference type="Pfam" id="PF14322">
    <property type="entry name" value="SusD-like_3"/>
    <property type="match status" value="1"/>
</dbReference>
<dbReference type="GO" id="GO:0009279">
    <property type="term" value="C:cell outer membrane"/>
    <property type="evidence" value="ECO:0007669"/>
    <property type="project" value="UniProtKB-SubCell"/>
</dbReference>
<feature type="domain" description="SusD-like N-terminal" evidence="7">
    <location>
        <begin position="99"/>
        <end position="220"/>
    </location>
</feature>
<evidence type="ECO:0000256" key="3">
    <source>
        <dbReference type="ARBA" id="ARBA00022729"/>
    </source>
</evidence>
<dbReference type="SUPFAM" id="SSF48452">
    <property type="entry name" value="TPR-like"/>
    <property type="match status" value="1"/>
</dbReference>
<evidence type="ECO:0000313" key="8">
    <source>
        <dbReference type="EMBL" id="PWJ57602.1"/>
    </source>
</evidence>
<accession>A0A316AJ45</accession>
<proteinExistence type="inferred from homology"/>
<keyword evidence="4" id="KW-0472">Membrane</keyword>
<dbReference type="PROSITE" id="PS51257">
    <property type="entry name" value="PROKAR_LIPOPROTEIN"/>
    <property type="match status" value="1"/>
</dbReference>
<dbReference type="OrthoDB" id="5694214at2"/>
<protein>
    <submittedName>
        <fullName evidence="8">Putative outer membrane starch-binding protein</fullName>
    </submittedName>
</protein>
<reference evidence="8 9" key="1">
    <citation type="submission" date="2018-03" db="EMBL/GenBank/DDBJ databases">
        <title>Genomic Encyclopedia of Archaeal and Bacterial Type Strains, Phase II (KMG-II): from individual species to whole genera.</title>
        <authorList>
            <person name="Goeker M."/>
        </authorList>
    </citation>
    <scope>NUCLEOTIDE SEQUENCE [LARGE SCALE GENOMIC DNA]</scope>
    <source>
        <strain evidence="8 9">DSM 100346</strain>
    </source>
</reference>
<feature type="domain" description="RagB/SusD" evidence="6">
    <location>
        <begin position="350"/>
        <end position="489"/>
    </location>
</feature>
<dbReference type="InterPro" id="IPR012944">
    <property type="entry name" value="SusD_RagB_dom"/>
</dbReference>
<keyword evidence="9" id="KW-1185">Reference proteome</keyword>
<dbReference type="CDD" id="cd08977">
    <property type="entry name" value="SusD"/>
    <property type="match status" value="1"/>
</dbReference>
<name>A0A316AJ45_9BACT</name>
<dbReference type="Pfam" id="PF07980">
    <property type="entry name" value="SusD_RagB"/>
    <property type="match status" value="1"/>
</dbReference>
<evidence type="ECO:0000256" key="4">
    <source>
        <dbReference type="ARBA" id="ARBA00023136"/>
    </source>
</evidence>
<dbReference type="InterPro" id="IPR033985">
    <property type="entry name" value="SusD-like_N"/>
</dbReference>
<gene>
    <name evidence="8" type="ORF">CLV98_10673</name>
</gene>
<evidence type="ECO:0000256" key="2">
    <source>
        <dbReference type="ARBA" id="ARBA00006275"/>
    </source>
</evidence>
<dbReference type="Proteomes" id="UP000245880">
    <property type="component" value="Unassembled WGS sequence"/>
</dbReference>
<dbReference type="InterPro" id="IPR011990">
    <property type="entry name" value="TPR-like_helical_dom_sf"/>
</dbReference>
<evidence type="ECO:0000259" key="7">
    <source>
        <dbReference type="Pfam" id="PF14322"/>
    </source>
</evidence>
<dbReference type="EMBL" id="QGDT01000006">
    <property type="protein sequence ID" value="PWJ57602.1"/>
    <property type="molecule type" value="Genomic_DNA"/>
</dbReference>
<sequence>MKKIYLVLVIFFLGSCSSFLEENVRGVISPSNFYNSDQEAIQAANGLYLDFRTGNLYKGWQGITSWTFFGSDEMMSSRIFGGLAPILDYNLTETNYGNAYGLWRDLYSAVGDANSVLVNVEDNEKISAATRDLVIGEALFLRALAYYHLTALWGDVPYFLEDLPLDEVAVLGRSDMVQIRQQMVQDLIQSESLLPSTNTGANVGRATKWSAKFLRTRFYLWQKDWAGALEASQDIINNSPHQLMPTYGEVFNLNNQFNAEAIFGFDYTKDAPNNTQDITDSFNPRLRDEPKNAALRNEFSAKLAAIGEEFNGYGLNVPLNDLIDKFPKDDLRRPYTLLQSYLGYDLNFTYLTKRTNFDFVNSPRGNHGEAWITMRLAQVYLMAAEAANELGKTTESLAYLNRIRERAYSPAQPVTTTDQSALRKAIQDEYKWELAGESERRYDLIRWGILVETVQNANYGIFKGNENIQPHMVKLPIPQQEIDLNPALLESDPTNNGYR</sequence>
<comment type="caution">
    <text evidence="8">The sequence shown here is derived from an EMBL/GenBank/DDBJ whole genome shotgun (WGS) entry which is preliminary data.</text>
</comment>
<dbReference type="RefSeq" id="WP_109674766.1">
    <property type="nucleotide sequence ID" value="NZ_QGDT01000006.1"/>
</dbReference>
<evidence type="ECO:0000256" key="1">
    <source>
        <dbReference type="ARBA" id="ARBA00004442"/>
    </source>
</evidence>
<dbReference type="AlphaFoldDB" id="A0A316AJ45"/>
<dbReference type="Gene3D" id="1.25.40.390">
    <property type="match status" value="1"/>
</dbReference>
<comment type="similarity">
    <text evidence="2">Belongs to the SusD family.</text>
</comment>
<keyword evidence="5" id="KW-0998">Cell outer membrane</keyword>
<comment type="subcellular location">
    <subcellularLocation>
        <location evidence="1">Cell outer membrane</location>
    </subcellularLocation>
</comment>